<organism evidence="1">
    <name type="scientific">CrAss-like virus sp. ctyM420</name>
    <dbReference type="NCBI Taxonomy" id="2828014"/>
    <lineage>
        <taxon>Viruses</taxon>
        <taxon>Duplodnaviria</taxon>
        <taxon>Heunggongvirae</taxon>
        <taxon>Uroviricota</taxon>
        <taxon>Caudoviricetes</taxon>
        <taxon>Crassvirales</taxon>
    </lineage>
</organism>
<proteinExistence type="predicted"/>
<dbReference type="EMBL" id="BK032837">
    <property type="protein sequence ID" value="DAF63276.1"/>
    <property type="molecule type" value="Genomic_DNA"/>
</dbReference>
<protein>
    <submittedName>
        <fullName evidence="1">Uncharacterized protein</fullName>
    </submittedName>
</protein>
<sequence>MIWLGKILRGKVIKSILKIHDIGLVGPKTIFTFVSQLINQCLVLIMSYLLIPCSPPVCEDRWIFFNFSAAYNL</sequence>
<name>A0A8S5TIY0_9CAUD</name>
<reference evidence="1" key="1">
    <citation type="journal article" date="2021" name="Proc. Natl. Acad. Sci. U.S.A.">
        <title>A Catalog of Tens of Thousands of Viruses from Human Metagenomes Reveals Hidden Associations with Chronic Diseases.</title>
        <authorList>
            <person name="Tisza M.J."/>
            <person name="Buck C.B."/>
        </authorList>
    </citation>
    <scope>NUCLEOTIDE SEQUENCE</scope>
    <source>
        <strain evidence="1">CtyM420</strain>
    </source>
</reference>
<evidence type="ECO:0000313" key="1">
    <source>
        <dbReference type="EMBL" id="DAF63276.1"/>
    </source>
</evidence>
<accession>A0A8S5TIY0</accession>